<evidence type="ECO:0000256" key="4">
    <source>
        <dbReference type="RuleBase" id="RU000363"/>
    </source>
</evidence>
<dbReference type="InterPro" id="IPR002347">
    <property type="entry name" value="SDR_fam"/>
</dbReference>
<evidence type="ECO:0000256" key="2">
    <source>
        <dbReference type="ARBA" id="ARBA00022857"/>
    </source>
</evidence>
<evidence type="ECO:0000256" key="1">
    <source>
        <dbReference type="ARBA" id="ARBA00006484"/>
    </source>
</evidence>
<dbReference type="Gene3D" id="3.40.50.720">
    <property type="entry name" value="NAD(P)-binding Rossmann-like Domain"/>
    <property type="match status" value="1"/>
</dbReference>
<feature type="non-terminal residue" evidence="5">
    <location>
        <position position="1"/>
    </location>
</feature>
<keyword evidence="6" id="KW-1185">Reference proteome</keyword>
<evidence type="ECO:0000256" key="3">
    <source>
        <dbReference type="ARBA" id="ARBA00023002"/>
    </source>
</evidence>
<dbReference type="PROSITE" id="PS00061">
    <property type="entry name" value="ADH_SHORT"/>
    <property type="match status" value="1"/>
</dbReference>
<keyword evidence="2" id="KW-0521">NADP</keyword>
<reference evidence="5 6" key="1">
    <citation type="journal article" date="2021" name="Environ. Microbiol.">
        <title>Gene family expansions and transcriptome signatures uncover fungal adaptations to wood decay.</title>
        <authorList>
            <person name="Hage H."/>
            <person name="Miyauchi S."/>
            <person name="Viragh M."/>
            <person name="Drula E."/>
            <person name="Min B."/>
            <person name="Chaduli D."/>
            <person name="Navarro D."/>
            <person name="Favel A."/>
            <person name="Norest M."/>
            <person name="Lesage-Meessen L."/>
            <person name="Balint B."/>
            <person name="Merenyi Z."/>
            <person name="de Eugenio L."/>
            <person name="Morin E."/>
            <person name="Martinez A.T."/>
            <person name="Baldrian P."/>
            <person name="Stursova M."/>
            <person name="Martinez M.J."/>
            <person name="Novotny C."/>
            <person name="Magnuson J.K."/>
            <person name="Spatafora J.W."/>
            <person name="Maurice S."/>
            <person name="Pangilinan J."/>
            <person name="Andreopoulos W."/>
            <person name="LaButti K."/>
            <person name="Hundley H."/>
            <person name="Na H."/>
            <person name="Kuo A."/>
            <person name="Barry K."/>
            <person name="Lipzen A."/>
            <person name="Henrissat B."/>
            <person name="Riley R."/>
            <person name="Ahrendt S."/>
            <person name="Nagy L.G."/>
            <person name="Grigoriev I.V."/>
            <person name="Martin F."/>
            <person name="Rosso M.N."/>
        </authorList>
    </citation>
    <scope>NUCLEOTIDE SEQUENCE [LARGE SCALE GENOMIC DNA]</scope>
    <source>
        <strain evidence="5 6">CIRM-BRFM 1785</strain>
    </source>
</reference>
<evidence type="ECO:0000313" key="5">
    <source>
        <dbReference type="EMBL" id="KAH9842605.1"/>
    </source>
</evidence>
<dbReference type="InterPro" id="IPR020904">
    <property type="entry name" value="Sc_DH/Rdtase_CS"/>
</dbReference>
<gene>
    <name evidence="5" type="ORF">C8Q71DRAFT_699494</name>
</gene>
<dbReference type="PRINTS" id="PR00080">
    <property type="entry name" value="SDRFAMILY"/>
</dbReference>
<accession>A0ABQ8KWD2</accession>
<dbReference type="GeneID" id="72000805"/>
<comment type="caution">
    <text evidence="5">The sequence shown here is derived from an EMBL/GenBank/DDBJ whole genome shotgun (WGS) entry which is preliminary data.</text>
</comment>
<dbReference type="PANTHER" id="PTHR44169">
    <property type="entry name" value="NADPH-DEPENDENT 1-ACYLDIHYDROXYACETONE PHOSPHATE REDUCTASE"/>
    <property type="match status" value="1"/>
</dbReference>
<protein>
    <recommendedName>
        <fullName evidence="7">NAD(P)-binding protein</fullName>
    </recommendedName>
</protein>
<dbReference type="PRINTS" id="PR00081">
    <property type="entry name" value="GDHRDH"/>
</dbReference>
<sequence>CEEFASKGCKVYATARRLEAMEGFKQPNIERRALDVTNDANVNEVVASVIEREGRIDIVINNAGSMCHGPTLDNSIEDIAAVFNTNTLSIIRVCKAAVPYMVKRKRGLIVNIGSIVGEIPTPWSGPYSASKAAVASFSQTLSMELRPFGLKVLHYSPGGVRSNIAANGAPRVPLPPDSLWAAYRDAILTRVMASAGGRSVSCEAFARDVVRESLREGWSVGSYRAVMTAPPAGLYKVLVWLPRSLVLWILWKVVGGKPKGS</sequence>
<evidence type="ECO:0008006" key="7">
    <source>
        <dbReference type="Google" id="ProtNLM"/>
    </source>
</evidence>
<dbReference type="Pfam" id="PF00106">
    <property type="entry name" value="adh_short"/>
    <property type="match status" value="1"/>
</dbReference>
<dbReference type="PANTHER" id="PTHR44169:SF6">
    <property type="entry name" value="NADPH-DEPENDENT 1-ACYLDIHYDROXYACETONE PHOSPHATE REDUCTASE"/>
    <property type="match status" value="1"/>
</dbReference>
<comment type="similarity">
    <text evidence="1 4">Belongs to the short-chain dehydrogenases/reductases (SDR) family.</text>
</comment>
<dbReference type="RefSeq" id="XP_047783652.1">
    <property type="nucleotide sequence ID" value="XM_047920073.1"/>
</dbReference>
<dbReference type="SUPFAM" id="SSF51735">
    <property type="entry name" value="NAD(P)-binding Rossmann-fold domains"/>
    <property type="match status" value="1"/>
</dbReference>
<proteinExistence type="inferred from homology"/>
<dbReference type="InterPro" id="IPR036291">
    <property type="entry name" value="NAD(P)-bd_dom_sf"/>
</dbReference>
<keyword evidence="3" id="KW-0560">Oxidoreductase</keyword>
<name>A0ABQ8KWD2_9APHY</name>
<dbReference type="CDD" id="cd05374">
    <property type="entry name" value="17beta-HSD-like_SDR_c"/>
    <property type="match status" value="1"/>
</dbReference>
<dbReference type="Proteomes" id="UP000814176">
    <property type="component" value="Unassembled WGS sequence"/>
</dbReference>
<dbReference type="EMBL" id="JADCUA010000002">
    <property type="protein sequence ID" value="KAH9842605.1"/>
    <property type="molecule type" value="Genomic_DNA"/>
</dbReference>
<organism evidence="5 6">
    <name type="scientific">Rhodofomes roseus</name>
    <dbReference type="NCBI Taxonomy" id="34475"/>
    <lineage>
        <taxon>Eukaryota</taxon>
        <taxon>Fungi</taxon>
        <taxon>Dikarya</taxon>
        <taxon>Basidiomycota</taxon>
        <taxon>Agaricomycotina</taxon>
        <taxon>Agaricomycetes</taxon>
        <taxon>Polyporales</taxon>
        <taxon>Rhodofomes</taxon>
    </lineage>
</organism>
<evidence type="ECO:0000313" key="6">
    <source>
        <dbReference type="Proteomes" id="UP000814176"/>
    </source>
</evidence>